<sequence>MDLFDEILKQASNNSQNASKEIKAIDKTTEQAKRIRNERDILERKNAKEAAKRAAPPPPEKPKFSIPKLKRSKQEGDEMSGRIAAFMQKKKEEERKRTIEKQQQKERLIQMRLQTTFGGKANKKLAKQFGTTPIELQQKYGNDREHEEHLKRLQYREEEEFDRQCTELRGSVMKALERKKAVDKLAPTAEERKAMGRHRVAINKQNSLRHFMIGCGVEHAAAGTTYAFLRTREPAIRRQLVKVKAILPRGGDRLTPQVDVFAINLG</sequence>
<feature type="region of interest" description="Disordered" evidence="1">
    <location>
        <begin position="36"/>
        <end position="79"/>
    </location>
</feature>
<proteinExistence type="predicted"/>
<keyword evidence="2" id="KW-1185">Reference proteome</keyword>
<feature type="compositionally biased region" description="Basic and acidic residues" evidence="1">
    <location>
        <begin position="36"/>
        <end position="52"/>
    </location>
</feature>
<dbReference type="WBParaSite" id="ALUE_0000784901-mRNA-1">
    <property type="protein sequence ID" value="ALUE_0000784901-mRNA-1"/>
    <property type="gene ID" value="ALUE_0000784901"/>
</dbReference>
<evidence type="ECO:0000313" key="2">
    <source>
        <dbReference type="Proteomes" id="UP000036681"/>
    </source>
</evidence>
<evidence type="ECO:0000313" key="3">
    <source>
        <dbReference type="WBParaSite" id="ALUE_0000784901-mRNA-1"/>
    </source>
</evidence>
<accession>A0A9J2PES3</accession>
<dbReference type="Proteomes" id="UP000036681">
    <property type="component" value="Unplaced"/>
</dbReference>
<organism evidence="2 3">
    <name type="scientific">Ascaris lumbricoides</name>
    <name type="common">Giant roundworm</name>
    <dbReference type="NCBI Taxonomy" id="6252"/>
    <lineage>
        <taxon>Eukaryota</taxon>
        <taxon>Metazoa</taxon>
        <taxon>Ecdysozoa</taxon>
        <taxon>Nematoda</taxon>
        <taxon>Chromadorea</taxon>
        <taxon>Rhabditida</taxon>
        <taxon>Spirurina</taxon>
        <taxon>Ascaridomorpha</taxon>
        <taxon>Ascaridoidea</taxon>
        <taxon>Ascarididae</taxon>
        <taxon>Ascaris</taxon>
    </lineage>
</organism>
<name>A0A9J2PES3_ASCLU</name>
<evidence type="ECO:0000256" key="1">
    <source>
        <dbReference type="SAM" id="MobiDB-lite"/>
    </source>
</evidence>
<protein>
    <submittedName>
        <fullName evidence="3">Uncharacterized protein</fullName>
    </submittedName>
</protein>
<reference evidence="3" key="1">
    <citation type="submission" date="2023-03" db="UniProtKB">
        <authorList>
            <consortium name="WormBaseParasite"/>
        </authorList>
    </citation>
    <scope>IDENTIFICATION</scope>
</reference>
<dbReference type="AlphaFoldDB" id="A0A9J2PES3"/>